<evidence type="ECO:0000256" key="3">
    <source>
        <dbReference type="ARBA" id="ARBA00022898"/>
    </source>
</evidence>
<organism evidence="6 7">
    <name type="scientific">Rhizobium subbaraonis</name>
    <dbReference type="NCBI Taxonomy" id="908946"/>
    <lineage>
        <taxon>Bacteria</taxon>
        <taxon>Pseudomonadati</taxon>
        <taxon>Pseudomonadota</taxon>
        <taxon>Alphaproteobacteria</taxon>
        <taxon>Hyphomicrobiales</taxon>
        <taxon>Rhizobiaceae</taxon>
        <taxon>Rhizobium/Agrobacterium group</taxon>
        <taxon>Rhizobium</taxon>
    </lineage>
</organism>
<dbReference type="Proteomes" id="UP000219167">
    <property type="component" value="Unassembled WGS sequence"/>
</dbReference>
<dbReference type="Pfam" id="PF00291">
    <property type="entry name" value="PALP"/>
    <property type="match status" value="1"/>
</dbReference>
<dbReference type="GO" id="GO:0004794">
    <property type="term" value="F:threonine deaminase activity"/>
    <property type="evidence" value="ECO:0007669"/>
    <property type="project" value="TreeGrafter"/>
</dbReference>
<gene>
    <name evidence="6" type="ORF">SAMN05892877_11921</name>
</gene>
<feature type="domain" description="Tryptophan synthase beta chain-like PALP" evidence="5">
    <location>
        <begin position="24"/>
        <end position="310"/>
    </location>
</feature>
<dbReference type="GO" id="GO:0006565">
    <property type="term" value="P:L-serine catabolic process"/>
    <property type="evidence" value="ECO:0007669"/>
    <property type="project" value="TreeGrafter"/>
</dbReference>
<evidence type="ECO:0000313" key="6">
    <source>
        <dbReference type="EMBL" id="SOC45908.1"/>
    </source>
</evidence>
<dbReference type="Gene3D" id="3.40.50.1100">
    <property type="match status" value="2"/>
</dbReference>
<keyword evidence="7" id="KW-1185">Reference proteome</keyword>
<protein>
    <submittedName>
        <fullName evidence="6">Threonine dehydratase</fullName>
    </submittedName>
</protein>
<reference evidence="6 7" key="1">
    <citation type="submission" date="2017-08" db="EMBL/GenBank/DDBJ databases">
        <authorList>
            <person name="de Groot N.N."/>
        </authorList>
    </citation>
    <scope>NUCLEOTIDE SEQUENCE [LARGE SCALE GENOMIC DNA]</scope>
    <source>
        <strain evidence="6 7">JC85</strain>
    </source>
</reference>
<dbReference type="InterPro" id="IPR050147">
    <property type="entry name" value="Ser/Thr_Dehydratase"/>
</dbReference>
<dbReference type="NCBIfam" id="NF005680">
    <property type="entry name" value="PRK07476.1"/>
    <property type="match status" value="1"/>
</dbReference>
<dbReference type="InterPro" id="IPR036052">
    <property type="entry name" value="TrpB-like_PALP_sf"/>
</dbReference>
<dbReference type="PROSITE" id="PS00165">
    <property type="entry name" value="DEHYDRATASE_SER_THR"/>
    <property type="match status" value="1"/>
</dbReference>
<dbReference type="NCBIfam" id="TIGR02991">
    <property type="entry name" value="ectoine_eutB"/>
    <property type="match status" value="1"/>
</dbReference>
<dbReference type="GO" id="GO:0003941">
    <property type="term" value="F:L-serine ammonia-lyase activity"/>
    <property type="evidence" value="ECO:0007669"/>
    <property type="project" value="TreeGrafter"/>
</dbReference>
<dbReference type="PANTHER" id="PTHR48078">
    <property type="entry name" value="THREONINE DEHYDRATASE, MITOCHONDRIAL-RELATED"/>
    <property type="match status" value="1"/>
</dbReference>
<comment type="cofactor">
    <cofactor evidence="1">
        <name>pyridoxal 5'-phosphate</name>
        <dbReference type="ChEBI" id="CHEBI:597326"/>
    </cofactor>
</comment>
<dbReference type="InterPro" id="IPR000634">
    <property type="entry name" value="Ser/Thr_deHydtase_PyrdxlP-BS"/>
</dbReference>
<keyword evidence="3" id="KW-0663">Pyridoxal phosphate</keyword>
<dbReference type="GO" id="GO:0006567">
    <property type="term" value="P:L-threonine catabolic process"/>
    <property type="evidence" value="ECO:0007669"/>
    <property type="project" value="TreeGrafter"/>
</dbReference>
<dbReference type="OrthoDB" id="9811476at2"/>
<dbReference type="InterPro" id="IPR001926">
    <property type="entry name" value="TrpB-like_PALP"/>
</dbReference>
<keyword evidence="4" id="KW-0456">Lyase</keyword>
<proteinExistence type="inferred from homology"/>
<dbReference type="PANTHER" id="PTHR48078:SF6">
    <property type="entry name" value="L-THREONINE DEHYDRATASE CATABOLIC TDCB"/>
    <property type="match status" value="1"/>
</dbReference>
<dbReference type="GO" id="GO:0009097">
    <property type="term" value="P:isoleucine biosynthetic process"/>
    <property type="evidence" value="ECO:0007669"/>
    <property type="project" value="TreeGrafter"/>
</dbReference>
<evidence type="ECO:0000256" key="2">
    <source>
        <dbReference type="ARBA" id="ARBA00010869"/>
    </source>
</evidence>
<dbReference type="RefSeq" id="WP_097142337.1">
    <property type="nucleotide sequence ID" value="NZ_OBQD01000019.1"/>
</dbReference>
<evidence type="ECO:0000256" key="4">
    <source>
        <dbReference type="ARBA" id="ARBA00023239"/>
    </source>
</evidence>
<evidence type="ECO:0000256" key="1">
    <source>
        <dbReference type="ARBA" id="ARBA00001933"/>
    </source>
</evidence>
<dbReference type="EMBL" id="OBQD01000019">
    <property type="protein sequence ID" value="SOC45908.1"/>
    <property type="molecule type" value="Genomic_DNA"/>
</dbReference>
<dbReference type="SUPFAM" id="SSF53686">
    <property type="entry name" value="Tryptophan synthase beta subunit-like PLP-dependent enzymes"/>
    <property type="match status" value="1"/>
</dbReference>
<evidence type="ECO:0000313" key="7">
    <source>
        <dbReference type="Proteomes" id="UP000219167"/>
    </source>
</evidence>
<dbReference type="GO" id="GO:0030170">
    <property type="term" value="F:pyridoxal phosphate binding"/>
    <property type="evidence" value="ECO:0007669"/>
    <property type="project" value="InterPro"/>
</dbReference>
<sequence length="334" mass="34411">MCAQPASVSLDDIRAASARIAGRVLRTPMVQSVALQEMAGVPAYLKLEHHQTTGSFKLRGATNAVLSLTPAERARGVVAASTGNHGRALAHAAKAEGAVATICMSRLVPENKVAEIHRLGAEVRIVGSSQDEAQEEVNRLVAEKGMVMVPPFDDAAVIAGQGTLGLEIMEQLPDTATVLVPLSGGGLAAGVAAAVKSRNPKTRVIGLTMERGAAMKASLDAGHPVKVDELPSLADSLGGGIGLDNALTFAMCRDLLDDVLLLSEVEIAAGMRHAYGVEREILEGAGAVGIAALLAGRIRSSGPVVAILSGRNVDMTLHRKIINGAMPVQGEVAA</sequence>
<accession>A0A285UX31</accession>
<dbReference type="CDD" id="cd01562">
    <property type="entry name" value="Thr-dehyd"/>
    <property type="match status" value="1"/>
</dbReference>
<name>A0A285UX31_9HYPH</name>
<dbReference type="FunFam" id="3.40.50.1100:FF:000005">
    <property type="entry name" value="Threonine dehydratase catabolic"/>
    <property type="match status" value="1"/>
</dbReference>
<dbReference type="AlphaFoldDB" id="A0A285UX31"/>
<evidence type="ECO:0000259" key="5">
    <source>
        <dbReference type="Pfam" id="PF00291"/>
    </source>
</evidence>
<dbReference type="InterPro" id="IPR014333">
    <property type="entry name" value="Ectoine_EutB"/>
</dbReference>
<comment type="similarity">
    <text evidence="2">Belongs to the serine/threonine dehydratase family.</text>
</comment>